<dbReference type="RefSeq" id="WP_149091203.1">
    <property type="nucleotide sequence ID" value="NZ_VKKY01000002.1"/>
</dbReference>
<organism evidence="3 4">
    <name type="scientific">Rufibacter hautae</name>
    <dbReference type="NCBI Taxonomy" id="2595005"/>
    <lineage>
        <taxon>Bacteria</taxon>
        <taxon>Pseudomonadati</taxon>
        <taxon>Bacteroidota</taxon>
        <taxon>Cytophagia</taxon>
        <taxon>Cytophagales</taxon>
        <taxon>Hymenobacteraceae</taxon>
        <taxon>Rufibacter</taxon>
    </lineage>
</organism>
<feature type="compositionally biased region" description="Basic and acidic residues" evidence="1">
    <location>
        <begin position="135"/>
        <end position="159"/>
    </location>
</feature>
<evidence type="ECO:0000313" key="4">
    <source>
        <dbReference type="Proteomes" id="UP000324133"/>
    </source>
</evidence>
<dbReference type="OrthoDB" id="893104at2"/>
<reference evidence="3 4" key="1">
    <citation type="submission" date="2019-07" db="EMBL/GenBank/DDBJ databases">
        <title>Rufibacter sp. nov., isolated from lake sediment.</title>
        <authorList>
            <person name="Qu J.-H."/>
        </authorList>
    </citation>
    <scope>NUCLEOTIDE SEQUENCE [LARGE SCALE GENOMIC DNA]</scope>
    <source>
        <strain evidence="3 4">NBS58-1</strain>
    </source>
</reference>
<evidence type="ECO:0000256" key="2">
    <source>
        <dbReference type="SAM" id="Phobius"/>
    </source>
</evidence>
<feature type="compositionally biased region" description="Low complexity" evidence="1">
    <location>
        <begin position="110"/>
        <end position="119"/>
    </location>
</feature>
<gene>
    <name evidence="3" type="ORF">FOA19_12830</name>
</gene>
<sequence length="349" mass="39599">MAYVPIILGVVALIVAVFTFLKMGGIVSRTKALERKNRELEAGLKSLENQLRRSGKNQPQENGRQQGRGNQQNPQLQPQQPKAQQPQEQKQRNQNQQPGRGQQEPREKQGQPQQQGRQPQEPRPKQEGQPQQQRPPREPREPRQPQEPREPRQPQEQRQRQPQQPQQQPVAGSAQPAREPRQPQQQQRRNENRRREPVMPGEELNPANQPVAAATLGQGIVGDDLLNELTQQSAPTPAPAPEPVSRTRYAIIPEDGTIKTHQLQQRPDSDSYLEIDSPVEGVPTTNYRFNLGGNQAFVISQGMDRLENAFSFEKPSNRMVSQIIQQGDGLLVRTSSGWKIQDKARIDFR</sequence>
<evidence type="ECO:0000256" key="1">
    <source>
        <dbReference type="SAM" id="MobiDB-lite"/>
    </source>
</evidence>
<keyword evidence="2" id="KW-0472">Membrane</keyword>
<feature type="region of interest" description="Disordered" evidence="1">
    <location>
        <begin position="47"/>
        <end position="207"/>
    </location>
</feature>
<dbReference type="EMBL" id="VKKY01000002">
    <property type="protein sequence ID" value="KAA3438143.1"/>
    <property type="molecule type" value="Genomic_DNA"/>
</dbReference>
<feature type="compositionally biased region" description="Basic and acidic residues" evidence="1">
    <location>
        <begin position="188"/>
        <end position="197"/>
    </location>
</feature>
<keyword evidence="2" id="KW-0812">Transmembrane</keyword>
<dbReference type="Proteomes" id="UP000324133">
    <property type="component" value="Unassembled WGS sequence"/>
</dbReference>
<evidence type="ECO:0000313" key="3">
    <source>
        <dbReference type="EMBL" id="KAA3438143.1"/>
    </source>
</evidence>
<proteinExistence type="predicted"/>
<name>A0A5B6TP09_9BACT</name>
<feature type="transmembrane region" description="Helical" evidence="2">
    <location>
        <begin position="6"/>
        <end position="28"/>
    </location>
</feature>
<keyword evidence="4" id="KW-1185">Reference proteome</keyword>
<protein>
    <submittedName>
        <fullName evidence="3">Uncharacterized protein</fullName>
    </submittedName>
</protein>
<comment type="caution">
    <text evidence="3">The sequence shown here is derived from an EMBL/GenBank/DDBJ whole genome shotgun (WGS) entry which is preliminary data.</text>
</comment>
<feature type="compositionally biased region" description="Low complexity" evidence="1">
    <location>
        <begin position="160"/>
        <end position="187"/>
    </location>
</feature>
<feature type="compositionally biased region" description="Low complexity" evidence="1">
    <location>
        <begin position="58"/>
        <end position="102"/>
    </location>
</feature>
<accession>A0A5B6TP09</accession>
<dbReference type="AlphaFoldDB" id="A0A5B6TP09"/>
<keyword evidence="2" id="KW-1133">Transmembrane helix</keyword>